<name>A0ACB7XSP2_9ERIC</name>
<sequence length="134" mass="15255">MKIGAESKFPNPFGAEMKSNQSLNGFSGLSLHNPQILWLLYSFPAISIADGDNSIAEVNLCEHDSELSRKLMKILKKFREIDPSDYQLCHLVRQGEQPRGGFFLLQNLVEDQVSSMNGYVDWIQQIRRQVQQNA</sequence>
<proteinExistence type="predicted"/>
<comment type="caution">
    <text evidence="1">The sequence shown here is derived from an EMBL/GenBank/DDBJ whole genome shotgun (WGS) entry which is preliminary data.</text>
</comment>
<keyword evidence="2" id="KW-1185">Reference proteome</keyword>
<accession>A0ACB7XSP2</accession>
<protein>
    <submittedName>
        <fullName evidence="1">Uncharacterized protein</fullName>
    </submittedName>
</protein>
<dbReference type="Proteomes" id="UP000828048">
    <property type="component" value="Chromosome 1"/>
</dbReference>
<gene>
    <name evidence="1" type="ORF">Vadar_022458</name>
</gene>
<evidence type="ECO:0000313" key="2">
    <source>
        <dbReference type="Proteomes" id="UP000828048"/>
    </source>
</evidence>
<reference evidence="1 2" key="1">
    <citation type="journal article" date="2021" name="Hortic Res">
        <title>High-quality reference genome and annotation aids understanding of berry development for evergreen blueberry (Vaccinium darrowii).</title>
        <authorList>
            <person name="Yu J."/>
            <person name="Hulse-Kemp A.M."/>
            <person name="Babiker E."/>
            <person name="Staton M."/>
        </authorList>
    </citation>
    <scope>NUCLEOTIDE SEQUENCE [LARGE SCALE GENOMIC DNA]</scope>
    <source>
        <strain evidence="2">cv. NJ 8807/NJ 8810</strain>
        <tissue evidence="1">Young leaf</tissue>
    </source>
</reference>
<evidence type="ECO:0000313" key="1">
    <source>
        <dbReference type="EMBL" id="KAH7843926.1"/>
    </source>
</evidence>
<organism evidence="1 2">
    <name type="scientific">Vaccinium darrowii</name>
    <dbReference type="NCBI Taxonomy" id="229202"/>
    <lineage>
        <taxon>Eukaryota</taxon>
        <taxon>Viridiplantae</taxon>
        <taxon>Streptophyta</taxon>
        <taxon>Embryophyta</taxon>
        <taxon>Tracheophyta</taxon>
        <taxon>Spermatophyta</taxon>
        <taxon>Magnoliopsida</taxon>
        <taxon>eudicotyledons</taxon>
        <taxon>Gunneridae</taxon>
        <taxon>Pentapetalae</taxon>
        <taxon>asterids</taxon>
        <taxon>Ericales</taxon>
        <taxon>Ericaceae</taxon>
        <taxon>Vaccinioideae</taxon>
        <taxon>Vaccinieae</taxon>
        <taxon>Vaccinium</taxon>
    </lineage>
</organism>
<dbReference type="EMBL" id="CM037151">
    <property type="protein sequence ID" value="KAH7843926.1"/>
    <property type="molecule type" value="Genomic_DNA"/>
</dbReference>